<reference evidence="10 11" key="1">
    <citation type="journal article" date="2021" name="Nat. Plants">
        <title>The Taxus genome provides insights into paclitaxel biosynthesis.</title>
        <authorList>
            <person name="Xiong X."/>
            <person name="Gou J."/>
            <person name="Liao Q."/>
            <person name="Li Y."/>
            <person name="Zhou Q."/>
            <person name="Bi G."/>
            <person name="Li C."/>
            <person name="Du R."/>
            <person name="Wang X."/>
            <person name="Sun T."/>
            <person name="Guo L."/>
            <person name="Liang H."/>
            <person name="Lu P."/>
            <person name="Wu Y."/>
            <person name="Zhang Z."/>
            <person name="Ro D.K."/>
            <person name="Shang Y."/>
            <person name="Huang S."/>
            <person name="Yan J."/>
        </authorList>
    </citation>
    <scope>NUCLEOTIDE SEQUENCE [LARGE SCALE GENOMIC DNA]</scope>
    <source>
        <strain evidence="10">Ta-2019</strain>
    </source>
</reference>
<dbReference type="SUPFAM" id="SSF103506">
    <property type="entry name" value="Mitochondrial carrier"/>
    <property type="match status" value="1"/>
</dbReference>
<name>A0AA38LGN3_TAXCH</name>
<dbReference type="InterPro" id="IPR023395">
    <property type="entry name" value="MCP_dom_sf"/>
</dbReference>
<accession>A0AA38LGN3</accession>
<dbReference type="PANTHER" id="PTHR45671">
    <property type="entry name" value="SOLUTE CARRIER FAMILY 25 (MITOCHONDRIAL CARRIER PHOSPHATE CARRIER), MEMBER 3, LIKE-RELATED-RELATED"/>
    <property type="match status" value="1"/>
</dbReference>
<keyword evidence="5" id="KW-0677">Repeat</keyword>
<organism evidence="10 11">
    <name type="scientific">Taxus chinensis</name>
    <name type="common">Chinese yew</name>
    <name type="synonym">Taxus wallichiana var. chinensis</name>
    <dbReference type="NCBI Taxonomy" id="29808"/>
    <lineage>
        <taxon>Eukaryota</taxon>
        <taxon>Viridiplantae</taxon>
        <taxon>Streptophyta</taxon>
        <taxon>Embryophyta</taxon>
        <taxon>Tracheophyta</taxon>
        <taxon>Spermatophyta</taxon>
        <taxon>Pinopsida</taxon>
        <taxon>Pinidae</taxon>
        <taxon>Conifers II</taxon>
        <taxon>Cupressales</taxon>
        <taxon>Taxaceae</taxon>
        <taxon>Taxus</taxon>
    </lineage>
</organism>
<evidence type="ECO:0000256" key="4">
    <source>
        <dbReference type="ARBA" id="ARBA00022692"/>
    </source>
</evidence>
<evidence type="ECO:0000256" key="7">
    <source>
        <dbReference type="ARBA" id="ARBA00022989"/>
    </source>
</evidence>
<keyword evidence="6" id="KW-0999">Mitochondrion inner membrane</keyword>
<gene>
    <name evidence="10" type="ORF">KI387_017955</name>
</gene>
<keyword evidence="11" id="KW-1185">Reference proteome</keyword>
<proteinExistence type="inferred from homology"/>
<comment type="similarity">
    <text evidence="2">Belongs to the mitochondrial carrier (TC 2.A.29) family.</text>
</comment>
<dbReference type="GO" id="GO:0005743">
    <property type="term" value="C:mitochondrial inner membrane"/>
    <property type="evidence" value="ECO:0007669"/>
    <property type="project" value="UniProtKB-SubCell"/>
</dbReference>
<keyword evidence="3" id="KW-0813">Transport</keyword>
<keyword evidence="8" id="KW-0496">Mitochondrion</keyword>
<dbReference type="GO" id="GO:1990547">
    <property type="term" value="P:mitochondrial phosphate ion transmembrane transport"/>
    <property type="evidence" value="ECO:0007669"/>
    <property type="project" value="InterPro"/>
</dbReference>
<dbReference type="InterPro" id="IPR044677">
    <property type="entry name" value="SLC25A3/Pic2/Mir1-like"/>
</dbReference>
<evidence type="ECO:0000256" key="8">
    <source>
        <dbReference type="ARBA" id="ARBA00023128"/>
    </source>
</evidence>
<dbReference type="Proteomes" id="UP000824469">
    <property type="component" value="Unassembled WGS sequence"/>
</dbReference>
<keyword evidence="4" id="KW-0812">Transmembrane</keyword>
<dbReference type="Gene3D" id="1.50.40.10">
    <property type="entry name" value="Mitochondrial carrier domain"/>
    <property type="match status" value="1"/>
</dbReference>
<feature type="non-terminal residue" evidence="10">
    <location>
        <position position="1"/>
    </location>
</feature>
<dbReference type="AlphaFoldDB" id="A0AA38LGN3"/>
<evidence type="ECO:0000256" key="5">
    <source>
        <dbReference type="ARBA" id="ARBA00022737"/>
    </source>
</evidence>
<evidence type="ECO:0000256" key="6">
    <source>
        <dbReference type="ARBA" id="ARBA00022792"/>
    </source>
</evidence>
<comment type="caution">
    <text evidence="10">The sequence shown here is derived from an EMBL/GenBank/DDBJ whole genome shotgun (WGS) entry which is preliminary data.</text>
</comment>
<sequence length="132" mass="14061">NRGPESIRTDLLSMASSKKHYYETIVPAHLYSSSSAKVGNPVMATSPSEHNKIAMFSPAYFGACAIGGLLSCGPTHTAVTPLDVIKCNTQAVQKMGIVGLSTRGLPLRILMVGTLTSAQWGIYDSFKLFIGL</sequence>
<evidence type="ECO:0000256" key="9">
    <source>
        <dbReference type="ARBA" id="ARBA00023136"/>
    </source>
</evidence>
<dbReference type="EMBL" id="JAHRHJ020000003">
    <property type="protein sequence ID" value="KAH9323316.1"/>
    <property type="molecule type" value="Genomic_DNA"/>
</dbReference>
<evidence type="ECO:0000256" key="1">
    <source>
        <dbReference type="ARBA" id="ARBA00004448"/>
    </source>
</evidence>
<keyword evidence="9" id="KW-0472">Membrane</keyword>
<evidence type="ECO:0008006" key="12">
    <source>
        <dbReference type="Google" id="ProtNLM"/>
    </source>
</evidence>
<evidence type="ECO:0000313" key="10">
    <source>
        <dbReference type="EMBL" id="KAH9323316.1"/>
    </source>
</evidence>
<keyword evidence="7" id="KW-1133">Transmembrane helix</keyword>
<evidence type="ECO:0000256" key="3">
    <source>
        <dbReference type="ARBA" id="ARBA00022448"/>
    </source>
</evidence>
<protein>
    <recommendedName>
        <fullName evidence="12">Mitochondrial phosphate carrier protein</fullName>
    </recommendedName>
</protein>
<comment type="subcellular location">
    <subcellularLocation>
        <location evidence="1">Mitochondrion inner membrane</location>
        <topology evidence="1">Multi-pass membrane protein</topology>
    </subcellularLocation>
</comment>
<feature type="non-terminal residue" evidence="10">
    <location>
        <position position="132"/>
    </location>
</feature>
<evidence type="ECO:0000313" key="11">
    <source>
        <dbReference type="Proteomes" id="UP000824469"/>
    </source>
</evidence>
<dbReference type="PANTHER" id="PTHR45671:SF10">
    <property type="entry name" value="SOLUTE CARRIER FAMILY 25 MEMBER 3"/>
    <property type="match status" value="1"/>
</dbReference>
<dbReference type="GO" id="GO:0005315">
    <property type="term" value="F:phosphate transmembrane transporter activity"/>
    <property type="evidence" value="ECO:0007669"/>
    <property type="project" value="InterPro"/>
</dbReference>
<evidence type="ECO:0000256" key="2">
    <source>
        <dbReference type="ARBA" id="ARBA00006375"/>
    </source>
</evidence>